<gene>
    <name evidence="1" type="ORF">EHF44_02615</name>
</gene>
<dbReference type="Proteomes" id="UP000270411">
    <property type="component" value="Chromosome 1"/>
</dbReference>
<organism evidence="1 2">
    <name type="scientific">Cupriavidus pauculus</name>
    <dbReference type="NCBI Taxonomy" id="82633"/>
    <lineage>
        <taxon>Bacteria</taxon>
        <taxon>Pseudomonadati</taxon>
        <taxon>Pseudomonadota</taxon>
        <taxon>Betaproteobacteria</taxon>
        <taxon>Burkholderiales</taxon>
        <taxon>Burkholderiaceae</taxon>
        <taxon>Cupriavidus</taxon>
    </lineage>
</organism>
<evidence type="ECO:0000313" key="1">
    <source>
        <dbReference type="EMBL" id="AZG12403.1"/>
    </source>
</evidence>
<evidence type="ECO:0000313" key="2">
    <source>
        <dbReference type="Proteomes" id="UP000270411"/>
    </source>
</evidence>
<dbReference type="EMBL" id="CP033969">
    <property type="protein sequence ID" value="AZG12403.1"/>
    <property type="molecule type" value="Genomic_DNA"/>
</dbReference>
<dbReference type="KEGG" id="cpau:EHF44_02615"/>
<proteinExistence type="predicted"/>
<dbReference type="RefSeq" id="WP_124682298.1">
    <property type="nucleotide sequence ID" value="NZ_CP033969.1"/>
</dbReference>
<dbReference type="InterPro" id="IPR021074">
    <property type="entry name" value="Formate_DH_dsu"/>
</dbReference>
<protein>
    <submittedName>
        <fullName evidence="1">Formate dehydrogenase</fullName>
    </submittedName>
</protein>
<sequence length="81" mass="8982">MHIENLVKMANQIGSFFEAMPDREEALADIAGHVKKFWEPRMKRAFLAHVDAGGEGVDPIVLEAVAHHRDRFEVTLAATAA</sequence>
<accession>A0A3G8GVZ7</accession>
<dbReference type="AlphaFoldDB" id="A0A3G8GVZ7"/>
<name>A0A3G8GVZ7_9BURK</name>
<reference evidence="2" key="1">
    <citation type="submission" date="2018-11" db="EMBL/GenBank/DDBJ databases">
        <title>FDA dAtabase for Regulatory Grade micrObial Sequences (FDA-ARGOS): Supporting development and validation of Infectious Disease Dx tests.</title>
        <authorList>
            <person name="Goldberg B."/>
            <person name="Campos J."/>
            <person name="Tallon L."/>
            <person name="Sadzewicz L."/>
            <person name="Zhao X."/>
            <person name="Vavikolanu K."/>
            <person name="Mehta A."/>
            <person name="Aluvathingal J."/>
            <person name="Nadendla S."/>
            <person name="Geyer C."/>
            <person name="Nandy P."/>
            <person name="Yan Y."/>
            <person name="Sichtig H."/>
        </authorList>
    </citation>
    <scope>NUCLEOTIDE SEQUENCE [LARGE SCALE GENOMIC DNA]</scope>
    <source>
        <strain evidence="2">FDAARGOS_614</strain>
    </source>
</reference>
<dbReference type="Pfam" id="PF11390">
    <property type="entry name" value="FdsD"/>
    <property type="match status" value="1"/>
</dbReference>
<dbReference type="OrthoDB" id="8527650at2"/>